<evidence type="ECO:0000313" key="6">
    <source>
        <dbReference type="Proteomes" id="UP000053611"/>
    </source>
</evidence>
<reference evidence="5 6" key="1">
    <citation type="submission" date="2015-03" db="EMBL/GenBank/DDBJ databases">
        <title>Genomics and transcriptomics of the oil-accumulating basidiomycete yeast T. oleaginosus allow insights into substrate utilization and the diverse evolutionary trajectories of mating systems in fungi.</title>
        <authorList>
            <consortium name="DOE Joint Genome Institute"/>
            <person name="Kourist R."/>
            <person name="Kracht O."/>
            <person name="Bracharz F."/>
            <person name="Lipzen A."/>
            <person name="Nolan M."/>
            <person name="Ohm R."/>
            <person name="Grigoriev I."/>
            <person name="Sun S."/>
            <person name="Heitman J."/>
            <person name="Bruck T."/>
            <person name="Nowrousian M."/>
        </authorList>
    </citation>
    <scope>NUCLEOTIDE SEQUENCE [LARGE SCALE GENOMIC DNA]</scope>
    <source>
        <strain evidence="5 6">IBC0246</strain>
    </source>
</reference>
<organism evidence="5 6">
    <name type="scientific">Cutaneotrichosporon oleaginosum</name>
    <dbReference type="NCBI Taxonomy" id="879819"/>
    <lineage>
        <taxon>Eukaryota</taxon>
        <taxon>Fungi</taxon>
        <taxon>Dikarya</taxon>
        <taxon>Basidiomycota</taxon>
        <taxon>Agaricomycotina</taxon>
        <taxon>Tremellomycetes</taxon>
        <taxon>Trichosporonales</taxon>
        <taxon>Trichosporonaceae</taxon>
        <taxon>Cutaneotrichosporon</taxon>
    </lineage>
</organism>
<dbReference type="GO" id="GO:0016787">
    <property type="term" value="F:hydrolase activity"/>
    <property type="evidence" value="ECO:0007669"/>
    <property type="project" value="UniProtKB-KW"/>
</dbReference>
<evidence type="ECO:0000313" key="5">
    <source>
        <dbReference type="EMBL" id="KLT43934.1"/>
    </source>
</evidence>
<dbReference type="PANTHER" id="PTHR11559">
    <property type="entry name" value="CARBOXYLESTERASE"/>
    <property type="match status" value="1"/>
</dbReference>
<dbReference type="EMBL" id="KQ087190">
    <property type="protein sequence ID" value="KLT43934.1"/>
    <property type="molecule type" value="Genomic_DNA"/>
</dbReference>
<dbReference type="Pfam" id="PF00135">
    <property type="entry name" value="COesterase"/>
    <property type="match status" value="1"/>
</dbReference>
<dbReference type="Proteomes" id="UP000053611">
    <property type="component" value="Unassembled WGS sequence"/>
</dbReference>
<evidence type="ECO:0000259" key="4">
    <source>
        <dbReference type="Pfam" id="PF00135"/>
    </source>
</evidence>
<keyword evidence="6" id="KW-1185">Reference proteome</keyword>
<dbReference type="PROSITE" id="PS00941">
    <property type="entry name" value="CARBOXYLESTERASE_B_2"/>
    <property type="match status" value="1"/>
</dbReference>
<dbReference type="InterPro" id="IPR002018">
    <property type="entry name" value="CarbesteraseB"/>
</dbReference>
<dbReference type="InterPro" id="IPR019819">
    <property type="entry name" value="Carboxylesterase_B_CS"/>
</dbReference>
<keyword evidence="2 3" id="KW-0378">Hydrolase</keyword>
<proteinExistence type="inferred from homology"/>
<gene>
    <name evidence="5" type="ORF">CC85DRAFT_271764</name>
</gene>
<sequence length="602" mass="64882">MRIFLPLLAVGALAAPTRRGGAFKRLNFGILTAVDDTANATDTTIFPTAPLAAGVNVTGFNVPDCEAFLGIPYAEPPTGERRFQRPAPANYSRNFAAILPPPGCLQAPNPKRQFTYGAGGFSEDCLYLNVLAPDGSAGSNASLPVMVWIHGGAFIEGDGVTYVSPFLVRRAIEIGRPIVLVTINYRLGLLGFGVGPDFAAHNASNLGLHDQLAALRWVKDNIGGFGGDPTKVTVVGQSAGAISIGHHYLNASQDLFRGAILMSGAQSSAPVAPTSELWEGPYNTTAIAAGCMEPNTTALGNLTTFECMRAVPADTLVNATAVMRDRQPFGGFVFLPTIDGELIPESPWNMLKDGRFNTKIPHISGATLDEGTWTTPTFVNSTEQLKVLLRQSSPFPASPEIIDRIVERYPDIPEKGSPFGTGNETFGFSSANKQGAAIVGDMSFHSRRRKFLHRSNDYGNNQTWTYEFRGPTPGIPPHVGVPHSADVPYIFGVATQENNYTAEAEAMGTQMMDYWCVEAGPANVRINFVHYLTPNGPTPAPQKRQDASSLPFWPVHEMGAKDSMRFDPANLTIVPDTFRADQMSVFDEADVAAALLYKRDLK</sequence>
<dbReference type="SUPFAM" id="SSF53474">
    <property type="entry name" value="alpha/beta-Hydrolases"/>
    <property type="match status" value="1"/>
</dbReference>
<dbReference type="OrthoDB" id="408631at2759"/>
<comment type="similarity">
    <text evidence="1 3">Belongs to the type-B carboxylesterase/lipase family.</text>
</comment>
<protein>
    <recommendedName>
        <fullName evidence="3">Carboxylic ester hydrolase</fullName>
        <ecNumber evidence="3">3.1.1.-</ecNumber>
    </recommendedName>
</protein>
<dbReference type="EC" id="3.1.1.-" evidence="3"/>
<dbReference type="AlphaFoldDB" id="A0A0J1B841"/>
<dbReference type="InterPro" id="IPR029058">
    <property type="entry name" value="AB_hydrolase_fold"/>
</dbReference>
<dbReference type="InterPro" id="IPR050309">
    <property type="entry name" value="Type-B_Carboxylest/Lipase"/>
</dbReference>
<dbReference type="GeneID" id="28981850"/>
<feature type="domain" description="Carboxylesterase type B" evidence="4">
    <location>
        <begin position="59"/>
        <end position="516"/>
    </location>
</feature>
<evidence type="ECO:0000256" key="3">
    <source>
        <dbReference type="RuleBase" id="RU361235"/>
    </source>
</evidence>
<name>A0A0J1B841_9TREE</name>
<dbReference type="RefSeq" id="XP_018280425.1">
    <property type="nucleotide sequence ID" value="XM_018421247.1"/>
</dbReference>
<evidence type="ECO:0000256" key="2">
    <source>
        <dbReference type="ARBA" id="ARBA00022801"/>
    </source>
</evidence>
<dbReference type="ESTHER" id="9tree-a0a0j1b841">
    <property type="family name" value="Fungal_carboxylesterase_lipase"/>
</dbReference>
<dbReference type="Gene3D" id="3.40.50.1820">
    <property type="entry name" value="alpha/beta hydrolase"/>
    <property type="match status" value="1"/>
</dbReference>
<dbReference type="STRING" id="879819.A0A0J1B841"/>
<dbReference type="InterPro" id="IPR019826">
    <property type="entry name" value="Carboxylesterase_B_AS"/>
</dbReference>
<dbReference type="PROSITE" id="PS00122">
    <property type="entry name" value="CARBOXYLESTERASE_B_1"/>
    <property type="match status" value="1"/>
</dbReference>
<evidence type="ECO:0000256" key="1">
    <source>
        <dbReference type="ARBA" id="ARBA00005964"/>
    </source>
</evidence>
<accession>A0A0J1B841</accession>